<dbReference type="EMBL" id="KU998251">
    <property type="protein sequence ID" value="ANA87144.1"/>
    <property type="molecule type" value="Genomic_DNA"/>
</dbReference>
<dbReference type="KEGG" id="vg:28378370"/>
<evidence type="ECO:0000313" key="3">
    <source>
        <dbReference type="EMBL" id="ANA87144.1"/>
    </source>
</evidence>
<dbReference type="InterPro" id="IPR049304">
    <property type="entry name" value="Gly_rich_dom"/>
</dbReference>
<name>A0A160DIV6_9CAUD</name>
<reference evidence="3 4" key="1">
    <citation type="submission" date="2016-03" db="EMBL/GenBank/DDBJ databases">
        <authorList>
            <person name="Montgomery M.T."/>
            <person name="Guerrero C.A."/>
            <person name="Mavrich T.N."/>
            <person name="Pope W.H."/>
            <person name="Garlena R.A."/>
            <person name="Russell D.A."/>
            <person name="Jacobs-Sera D."/>
            <person name="Hendrix R.W."/>
            <person name="Hatfull G.F."/>
        </authorList>
    </citation>
    <scope>NUCLEOTIDE SEQUENCE [LARGE SCALE GENOMIC DNA]</scope>
</reference>
<gene>
    <name evidence="3" type="primary">8</name>
    <name evidence="3" type="ORF">PBI_KATHERINEG_8</name>
</gene>
<sequence>MTAFVGTGEFTPYLGSTALERIYVGSSLVWQSYQESIHAMSTSGSTVLPIPSWAKFADVAIIGGGGGGGGRRSGSTNTGKGGKAAAWQLATVDTSLLQANTDLTVTVGAGGAGGPTTSPNTGFAGDPTRVWVGTTLFSTATGGIGGEGHSGGSPTPGENSLSVSGFGTSFPGAAGGANGTGSLDALPGNDPGAGGGGAGGGLINPARAGGAGGAGSAWIRFRSS</sequence>
<feature type="region of interest" description="Disordered" evidence="1">
    <location>
        <begin position="141"/>
        <end position="198"/>
    </location>
</feature>
<evidence type="ECO:0000259" key="2">
    <source>
        <dbReference type="Pfam" id="PF21722"/>
    </source>
</evidence>
<accession>A0A160DIV6</accession>
<evidence type="ECO:0000256" key="1">
    <source>
        <dbReference type="SAM" id="MobiDB-lite"/>
    </source>
</evidence>
<organism evidence="3 4">
    <name type="scientific">Gordonia phage KatherineG</name>
    <dbReference type="NCBI Taxonomy" id="1838070"/>
    <lineage>
        <taxon>Viruses</taxon>
        <taxon>Duplodnaviria</taxon>
        <taxon>Heunggongvirae</taxon>
        <taxon>Uroviricota</taxon>
        <taxon>Caudoviricetes</taxon>
        <taxon>Soupsvirus</taxon>
        <taxon>Soupsvirus soups</taxon>
    </lineage>
</organism>
<dbReference type="Proteomes" id="UP000201990">
    <property type="component" value="Segment"/>
</dbReference>
<dbReference type="RefSeq" id="YP_009269031.1">
    <property type="nucleotide sequence ID" value="NC_030695.1"/>
</dbReference>
<dbReference type="GeneID" id="28378370"/>
<feature type="domain" description="Glycine-rich" evidence="2">
    <location>
        <begin position="42"/>
        <end position="222"/>
    </location>
</feature>
<protein>
    <recommendedName>
        <fullName evidence="2">Glycine-rich domain-containing protein</fullName>
    </recommendedName>
</protein>
<dbReference type="Pfam" id="PF21722">
    <property type="entry name" value="Gly_rich_2"/>
    <property type="match status" value="1"/>
</dbReference>
<evidence type="ECO:0000313" key="4">
    <source>
        <dbReference type="Proteomes" id="UP000201990"/>
    </source>
</evidence>
<proteinExistence type="predicted"/>
<feature type="compositionally biased region" description="Gly residues" evidence="1">
    <location>
        <begin position="142"/>
        <end position="151"/>
    </location>
</feature>